<protein>
    <recommendedName>
        <fullName evidence="7">Flagellar protein FlgT</fullName>
    </recommendedName>
</protein>
<feature type="chain" id="PRO_5014724896" description="Flagellar protein FlgT" evidence="1">
    <location>
        <begin position="24"/>
        <end position="381"/>
    </location>
</feature>
<dbReference type="OrthoDB" id="8778507at2"/>
<evidence type="ECO:0000313" key="5">
    <source>
        <dbReference type="EMBL" id="SON49352.1"/>
    </source>
</evidence>
<organism evidence="5 6">
    <name type="scientific">Vibrio tapetis subsp. tapetis</name>
    <dbReference type="NCBI Taxonomy" id="1671868"/>
    <lineage>
        <taxon>Bacteria</taxon>
        <taxon>Pseudomonadati</taxon>
        <taxon>Pseudomonadota</taxon>
        <taxon>Gammaproteobacteria</taxon>
        <taxon>Vibrionales</taxon>
        <taxon>Vibrionaceae</taxon>
        <taxon>Vibrio</taxon>
    </lineage>
</organism>
<proteinExistence type="predicted"/>
<dbReference type="Gene3D" id="3.40.50.10610">
    <property type="entry name" value="ABC-type transport auxiliary lipoprotein component"/>
    <property type="match status" value="1"/>
</dbReference>
<dbReference type="InterPro" id="IPR032386">
    <property type="entry name" value="FlgT_M"/>
</dbReference>
<sequence length="381" mass="43042">MKKINLRLIALFLTLLSTFTAKASWYEVEGTSAIVSTEEVARIHAIEDAIFKAMNFSGADIGTISYIMPYLEEAREEYQFTNHEVRYIRVLDEDKRGGKMRIKVRLDIYPSATGCHVDQYKKTFVIGKVDMVSPQQAVMGAVYSLGDDYSQIINRQLTQQSMSFVSVGTTPYNVDKRQPEVIKMIAQDNGAQYIVSGAITDLTATVESSFLSDDKINRQFAMEVMVFDGKTGAEVYTKNYREVALWPFPKTSKIDTKGARFWSSTYGEMMLRVSRNIMLDLEAELSCKITLPEVVAIKDNIVTIDLGRRHGVEKGDTLQLWHTGAFVDQHGIPRNRVSKSAITLTVNRVYDQQAELIINQPTLAQSIQIGDVMHKEIYDDK</sequence>
<gene>
    <name evidence="5" type="ORF">VTAP4600_A1373</name>
</gene>
<dbReference type="Proteomes" id="UP000235828">
    <property type="component" value="Chromosome A"/>
</dbReference>
<dbReference type="EMBL" id="LT960611">
    <property type="protein sequence ID" value="SON49352.1"/>
    <property type="molecule type" value="Genomic_DNA"/>
</dbReference>
<keyword evidence="6" id="KW-1185">Reference proteome</keyword>
<evidence type="ECO:0000259" key="4">
    <source>
        <dbReference type="Pfam" id="PF16548"/>
    </source>
</evidence>
<dbReference type="KEGG" id="vta:A1373"/>
<evidence type="ECO:0000313" key="6">
    <source>
        <dbReference type="Proteomes" id="UP000235828"/>
    </source>
</evidence>
<dbReference type="Gene3D" id="2.40.10.410">
    <property type="entry name" value="FlgT, C-terminal domain"/>
    <property type="match status" value="1"/>
</dbReference>
<accession>A0A2N8ZBS6</accession>
<evidence type="ECO:0000256" key="1">
    <source>
        <dbReference type="SAM" id="SignalP"/>
    </source>
</evidence>
<evidence type="ECO:0000259" key="3">
    <source>
        <dbReference type="Pfam" id="PF16539"/>
    </source>
</evidence>
<feature type="signal peptide" evidence="1">
    <location>
        <begin position="1"/>
        <end position="23"/>
    </location>
</feature>
<dbReference type="Pfam" id="PF16548">
    <property type="entry name" value="FlgT_N"/>
    <property type="match status" value="1"/>
</dbReference>
<name>A0A2N8ZBS6_9VIBR</name>
<evidence type="ECO:0008006" key="7">
    <source>
        <dbReference type="Google" id="ProtNLM"/>
    </source>
</evidence>
<dbReference type="Pfam" id="PF16538">
    <property type="entry name" value="FlgT_C"/>
    <property type="match status" value="1"/>
</dbReference>
<dbReference type="InterPro" id="IPR038165">
    <property type="entry name" value="FlgT_C_sf"/>
</dbReference>
<dbReference type="AlphaFoldDB" id="A0A2N8ZBS6"/>
<dbReference type="RefSeq" id="WP_102522029.1">
    <property type="nucleotide sequence ID" value="NZ_LT960611.1"/>
</dbReference>
<evidence type="ECO:0000259" key="2">
    <source>
        <dbReference type="Pfam" id="PF16538"/>
    </source>
</evidence>
<keyword evidence="1" id="KW-0732">Signal</keyword>
<dbReference type="Gene3D" id="3.30.1660.40">
    <property type="entry name" value="FlgT, N-terminal domain"/>
    <property type="match status" value="1"/>
</dbReference>
<dbReference type="InterPro" id="IPR032370">
    <property type="entry name" value="FlgT_N"/>
</dbReference>
<feature type="domain" description="Flagellar assembly protein T N-terminal" evidence="4">
    <location>
        <begin position="24"/>
        <end position="110"/>
    </location>
</feature>
<dbReference type="InterPro" id="IPR038180">
    <property type="entry name" value="FlgT_N_sf"/>
</dbReference>
<dbReference type="Pfam" id="PF16539">
    <property type="entry name" value="FlgT_M"/>
    <property type="match status" value="1"/>
</dbReference>
<reference evidence="5 6" key="1">
    <citation type="submission" date="2017-10" db="EMBL/GenBank/DDBJ databases">
        <authorList>
            <person name="Banno H."/>
            <person name="Chua N.-H."/>
        </authorList>
    </citation>
    <scope>NUCLEOTIDE SEQUENCE [LARGE SCALE GENOMIC DNA]</scope>
    <source>
        <strain evidence="5">Vibrio tapetis CECT4600</strain>
    </source>
</reference>
<feature type="domain" description="Flagellar assembly protein T middle" evidence="3">
    <location>
        <begin position="115"/>
        <end position="256"/>
    </location>
</feature>
<feature type="domain" description="Flagellar assembly protein T C-terminal" evidence="2">
    <location>
        <begin position="300"/>
        <end position="375"/>
    </location>
</feature>
<dbReference type="InterPro" id="IPR032388">
    <property type="entry name" value="FlgT_C"/>
</dbReference>